<evidence type="ECO:0000256" key="1">
    <source>
        <dbReference type="SAM" id="MobiDB-lite"/>
    </source>
</evidence>
<dbReference type="OrthoDB" id="14252at2759"/>
<dbReference type="OMA" id="PPYPPWM"/>
<evidence type="ECO:0000313" key="5">
    <source>
        <dbReference type="EMBL" id="KGB79164.1"/>
    </source>
</evidence>
<feature type="domain" description="FAS1" evidence="4">
    <location>
        <begin position="300"/>
        <end position="444"/>
    </location>
</feature>
<dbReference type="VEuPathDB" id="FungiDB:CNBG_5002"/>
<keyword evidence="2" id="KW-0812">Transmembrane</keyword>
<dbReference type="KEGG" id="cdeu:CNBG_5002"/>
<feature type="signal peptide" evidence="3">
    <location>
        <begin position="1"/>
        <end position="19"/>
    </location>
</feature>
<dbReference type="GO" id="GO:0000329">
    <property type="term" value="C:fungal-type vacuole membrane"/>
    <property type="evidence" value="ECO:0007669"/>
    <property type="project" value="TreeGrafter"/>
</dbReference>
<keyword evidence="2" id="KW-0472">Membrane</keyword>
<feature type="compositionally biased region" description="Basic and acidic residues" evidence="1">
    <location>
        <begin position="1003"/>
        <end position="1013"/>
    </location>
</feature>
<sequence>MRSLSLLAIAICARSVVAAQSPFTLGYADQVDSDVRLDQYDAEPYETTSKEVSTYASTVVSTLSSSPYHTTFLHLLQRAKCIPMLAHIGNATVFAPTDQAWKEWAERNSPDLSISNVDRGDSVNGWLGPEGLDEWLRDEEEVILSRVAVSGDEDLERKIMDNHNWALRQHLLYHMFNYTLPLSSFLPSEVSNVTLQTTLLYPLDKQPPLPPVPEPGAPWLPHGGEGLLGGHGQRLRIARVGSKEGGKNGKVGVEWNGEGGVEIWDGKGWAKGNDTASEVPGARWVRNGVVVGINGVLDMPPSIEELIRTHPSLSYLSSILSLSSPPTPLPSSFSSTPHLTVFAPSNEAFMERFDDIEKKYLEGPYGEEGVGRIVSQSVILGKDGKGVVWSDTLGKNDSQFNAVSGEHLEVSSSSPFMVTVNNTSSSISDILASNGVIHILPSLLLPPSFNLLNSAEKILLSLNATQFVSLMRSANLSEKYIGENSEGGYTILAPTDDVLDVLDKWDVPSAQSTGRIPRTLSDISKKPSFPDPSPLSALLQYHILPRRLLPTDIVDGQLLSTELQTSSLNGGRQRLRVEVAEKDGKKGKGKARSGWETVGEGEVRFGGATVLGKPVKSGNNVIYLISSLLSPPDTVLQTAVSDLQLSTFIAALYASDLAKTTKRLAATTYFIPRNPAFTDLGLAMEWLLTADGKDDLRKVVKYHMVEGIIYSEDVDNGKRIYKTVEGGDVVIERAKPPYGHGPDIITIGSPAKWPSHDSGSSLPSNGELFPANITHPDSLTDTGVIHTIDQVVLPSDVNLTVGKLIKGSKQLTMSDLMVRAGLGWILEGREPSKEEVQKAELEGRVKSWDEDGDEDEGKEDDIAHPAYIVLCPSDKAFSKLNLTYYISTPPALLSLLMLHIIPSSSLSLSSSLSSTIPPQNGQPLALYDDSIYKTLLSNSSKYGDLAFRRTGDGSWIVGIKDARGEERVRGDSARVGMAGRASVRWKYPRRDAASDLENDGDEQDRKHQDGRDRLWEGGMTLGGGVLMIDSVLIPYEPSWFSRWGLLTITLVGISILILAAAGSTGYWFWTGRKDEYMPILVEEDGEPEGEEHA</sequence>
<accession>A0A095CIH4</accession>
<feature type="domain" description="FAS1" evidence="4">
    <location>
        <begin position="451"/>
        <end position="629"/>
    </location>
</feature>
<dbReference type="RefSeq" id="XP_062884855.1">
    <property type="nucleotide sequence ID" value="XM_063028900.1"/>
</dbReference>
<protein>
    <submittedName>
        <fullName evidence="5">Vacuolar membrane protein</fullName>
    </submittedName>
</protein>
<feature type="chain" id="PRO_5001905858" evidence="3">
    <location>
        <begin position="20"/>
        <end position="1093"/>
    </location>
</feature>
<dbReference type="Pfam" id="PF02469">
    <property type="entry name" value="Fasciclin"/>
    <property type="match status" value="4"/>
</dbReference>
<dbReference type="Gene3D" id="2.30.180.10">
    <property type="entry name" value="FAS1 domain"/>
    <property type="match status" value="4"/>
</dbReference>
<dbReference type="AlphaFoldDB" id="A0A095CIH4"/>
<evidence type="ECO:0000259" key="4">
    <source>
        <dbReference type="PROSITE" id="PS50213"/>
    </source>
</evidence>
<dbReference type="PROSITE" id="PS50213">
    <property type="entry name" value="FAS1"/>
    <property type="match status" value="3"/>
</dbReference>
<feature type="region of interest" description="Disordered" evidence="1">
    <location>
        <begin position="993"/>
        <end position="1013"/>
    </location>
</feature>
<dbReference type="PANTHER" id="PTHR10900">
    <property type="entry name" value="PERIOSTIN-RELATED"/>
    <property type="match status" value="1"/>
</dbReference>
<dbReference type="GO" id="GO:0005615">
    <property type="term" value="C:extracellular space"/>
    <property type="evidence" value="ECO:0007669"/>
    <property type="project" value="TreeGrafter"/>
</dbReference>
<dbReference type="Proteomes" id="UP000029445">
    <property type="component" value="Chromosome 13"/>
</dbReference>
<proteinExistence type="predicted"/>
<keyword evidence="6" id="KW-1185">Reference proteome</keyword>
<evidence type="ECO:0000313" key="6">
    <source>
        <dbReference type="Proteomes" id="UP000029445"/>
    </source>
</evidence>
<evidence type="ECO:0000256" key="3">
    <source>
        <dbReference type="SAM" id="SignalP"/>
    </source>
</evidence>
<dbReference type="InterPro" id="IPR000782">
    <property type="entry name" value="FAS1_domain"/>
</dbReference>
<dbReference type="EMBL" id="CP025771">
    <property type="protein sequence ID" value="KGB79164.1"/>
    <property type="molecule type" value="Genomic_DNA"/>
</dbReference>
<dbReference type="STRING" id="294750.A0A095CIH4"/>
<name>A0A095CIH4_CRYD2</name>
<dbReference type="FunFam" id="2.30.180.10:FF:000061">
    <property type="entry name" value="Vacuolar membrane protein, putative"/>
    <property type="match status" value="1"/>
</dbReference>
<keyword evidence="3" id="KW-0732">Signal</keyword>
<dbReference type="HOGENOM" id="CLU_003373_0_0_1"/>
<gene>
    <name evidence="5" type="ORF">CNBG_5002</name>
</gene>
<dbReference type="GO" id="GO:0016236">
    <property type="term" value="P:macroautophagy"/>
    <property type="evidence" value="ECO:0007669"/>
    <property type="project" value="TreeGrafter"/>
</dbReference>
<reference evidence="5 6" key="2">
    <citation type="journal article" date="2018" name="Proc. Natl. Acad. Sci.">
        <title>RNAi is a critical determinant of centromere evolution in closely related fungi.</title>
        <authorList>
            <person name="Yadav V."/>
            <person name="Sun S."/>
            <person name="Billmyre R.B."/>
            <person name="Thimmappa B.C."/>
            <person name="Shea T."/>
            <person name="Lintner R."/>
            <person name="Bakkeren G."/>
            <person name="Cuomo C.A."/>
            <person name="Heitman J."/>
            <person name="Sanyal K."/>
        </authorList>
    </citation>
    <scope>NUCLEOTIDE SEQUENCE [LARGE SCALE GENOMIC DNA]</scope>
    <source>
        <strain evidence="5 6">R265</strain>
    </source>
</reference>
<reference evidence="5 6" key="1">
    <citation type="journal article" date="2011" name="MBio">
        <title>Genome variation in Cryptococcus gattii, an emerging pathogen of immunocompetent hosts.</title>
        <authorList>
            <person name="D'Souza C.A."/>
            <person name="Kronstad J.W."/>
            <person name="Taylor G."/>
            <person name="Warren R."/>
            <person name="Yuen M."/>
            <person name="Hu G."/>
            <person name="Jung W.H."/>
            <person name="Sham A."/>
            <person name="Kidd S.E."/>
            <person name="Tangen K."/>
            <person name="Lee N."/>
            <person name="Zeilmaker T."/>
            <person name="Sawkins J."/>
            <person name="McVicker G."/>
            <person name="Shah S."/>
            <person name="Gnerre S."/>
            <person name="Griggs A."/>
            <person name="Zeng Q."/>
            <person name="Bartlett K."/>
            <person name="Li W."/>
            <person name="Wang X."/>
            <person name="Heitman J."/>
            <person name="Stajich J.E."/>
            <person name="Fraser J.A."/>
            <person name="Meyer W."/>
            <person name="Carter D."/>
            <person name="Schein J."/>
            <person name="Krzywinski M."/>
            <person name="Kwon-Chung K.J."/>
            <person name="Varma A."/>
            <person name="Wang J."/>
            <person name="Brunham R."/>
            <person name="Fyfe M."/>
            <person name="Ouellette B.F."/>
            <person name="Siddiqui A."/>
            <person name="Marra M."/>
            <person name="Jones S."/>
            <person name="Holt R."/>
            <person name="Birren B.W."/>
            <person name="Galagan J.E."/>
            <person name="Cuomo C.A."/>
        </authorList>
    </citation>
    <scope>NUCLEOTIDE SEQUENCE [LARGE SCALE GENOMIC DNA]</scope>
    <source>
        <strain evidence="5 6">R265</strain>
    </source>
</reference>
<feature type="domain" description="FAS1" evidence="4">
    <location>
        <begin position="632"/>
        <end position="792"/>
    </location>
</feature>
<dbReference type="GeneID" id="88181175"/>
<dbReference type="SMART" id="SM00554">
    <property type="entry name" value="FAS1"/>
    <property type="match status" value="4"/>
</dbReference>
<organism evidence="5 6">
    <name type="scientific">Cryptococcus deuterogattii (strain R265)</name>
    <name type="common">Cryptococcus gattii VGII (strain R265)</name>
    <dbReference type="NCBI Taxonomy" id="294750"/>
    <lineage>
        <taxon>Eukaryota</taxon>
        <taxon>Fungi</taxon>
        <taxon>Dikarya</taxon>
        <taxon>Basidiomycota</taxon>
        <taxon>Agaricomycotina</taxon>
        <taxon>Tremellomycetes</taxon>
        <taxon>Tremellales</taxon>
        <taxon>Cryptococcaceae</taxon>
        <taxon>Cryptococcus</taxon>
        <taxon>Cryptococcus gattii species complex</taxon>
    </lineage>
</organism>
<dbReference type="InterPro" id="IPR050904">
    <property type="entry name" value="Adhesion/Biosynth-related"/>
</dbReference>
<dbReference type="InterPro" id="IPR036378">
    <property type="entry name" value="FAS1_dom_sf"/>
</dbReference>
<dbReference type="PANTHER" id="PTHR10900:SF122">
    <property type="entry name" value="FAS1 DOMAIN-CONTAINING PROTEIN"/>
    <property type="match status" value="1"/>
</dbReference>
<keyword evidence="2" id="KW-1133">Transmembrane helix</keyword>
<feature type="transmembrane region" description="Helical" evidence="2">
    <location>
        <begin position="1045"/>
        <end position="1069"/>
    </location>
</feature>
<dbReference type="SUPFAM" id="SSF82153">
    <property type="entry name" value="FAS1 domain"/>
    <property type="match status" value="5"/>
</dbReference>
<evidence type="ECO:0000256" key="2">
    <source>
        <dbReference type="SAM" id="Phobius"/>
    </source>
</evidence>